<name>A0A9N9BLG7_9GLOM</name>
<gene>
    <name evidence="1" type="ORF">DEBURN_LOCUS8140</name>
</gene>
<comment type="caution">
    <text evidence="1">The sequence shown here is derived from an EMBL/GenBank/DDBJ whole genome shotgun (WGS) entry which is preliminary data.</text>
</comment>
<dbReference type="OrthoDB" id="1748060at2759"/>
<keyword evidence="2" id="KW-1185">Reference proteome</keyword>
<dbReference type="PANTHER" id="PTHR45786">
    <property type="entry name" value="DNA BINDING PROTEIN-LIKE"/>
    <property type="match status" value="1"/>
</dbReference>
<evidence type="ECO:0000313" key="2">
    <source>
        <dbReference type="Proteomes" id="UP000789706"/>
    </source>
</evidence>
<dbReference type="Proteomes" id="UP000789706">
    <property type="component" value="Unassembled WGS sequence"/>
</dbReference>
<protein>
    <submittedName>
        <fullName evidence="1">2311_t:CDS:1</fullName>
    </submittedName>
</protein>
<reference evidence="1" key="1">
    <citation type="submission" date="2021-06" db="EMBL/GenBank/DDBJ databases">
        <authorList>
            <person name="Kallberg Y."/>
            <person name="Tangrot J."/>
            <person name="Rosling A."/>
        </authorList>
    </citation>
    <scope>NUCLEOTIDE SEQUENCE</scope>
    <source>
        <strain evidence="1">AZ414A</strain>
    </source>
</reference>
<organism evidence="1 2">
    <name type="scientific">Diversispora eburnea</name>
    <dbReference type="NCBI Taxonomy" id="1213867"/>
    <lineage>
        <taxon>Eukaryota</taxon>
        <taxon>Fungi</taxon>
        <taxon>Fungi incertae sedis</taxon>
        <taxon>Mucoromycota</taxon>
        <taxon>Glomeromycotina</taxon>
        <taxon>Glomeromycetes</taxon>
        <taxon>Diversisporales</taxon>
        <taxon>Diversisporaceae</taxon>
        <taxon>Diversispora</taxon>
    </lineage>
</organism>
<dbReference type="EMBL" id="CAJVPK010001125">
    <property type="protein sequence ID" value="CAG8572189.1"/>
    <property type="molecule type" value="Genomic_DNA"/>
</dbReference>
<dbReference type="AlphaFoldDB" id="A0A9N9BLG7"/>
<accession>A0A9N9BLG7</accession>
<dbReference type="PANTHER" id="PTHR45786:SF78">
    <property type="entry name" value="ATP-DEPENDENT DNA HELICASE"/>
    <property type="match status" value="1"/>
</dbReference>
<evidence type="ECO:0000313" key="1">
    <source>
        <dbReference type="EMBL" id="CAG8572189.1"/>
    </source>
</evidence>
<sequence>MQTINSARNFFEFAHFKRFQLPAITFCKICEAKKFIRELPSICCANRKVTLAKVDIPKDLNDLFLRNDKTRIEFDKIFGDIYHAIPDFLPDDNSLRFLQLYVYDTEHADINRLKIMSSLHQNMISQIRRILNDVNPFVINFYCLSEICNLSCCKLIIKANSGLDQHIYNSLMASQVATI</sequence>
<proteinExistence type="predicted"/>